<evidence type="ECO:0000313" key="2">
    <source>
        <dbReference type="EMBL" id="MCE7507898.1"/>
    </source>
</evidence>
<keyword evidence="2" id="KW-0378">Hydrolase</keyword>
<feature type="domain" description="Smr" evidence="1">
    <location>
        <begin position="101"/>
        <end position="181"/>
    </location>
</feature>
<dbReference type="KEGG" id="axe:P40_13550"/>
<dbReference type="InterPro" id="IPR002625">
    <property type="entry name" value="Smr_dom"/>
</dbReference>
<dbReference type="NCBIfam" id="NF033154">
    <property type="entry name" value="endonuc_SmrA"/>
    <property type="match status" value="1"/>
</dbReference>
<dbReference type="Pfam" id="PF01713">
    <property type="entry name" value="Smr"/>
    <property type="match status" value="1"/>
</dbReference>
<dbReference type="Proteomes" id="UP001107961">
    <property type="component" value="Unassembled WGS sequence"/>
</dbReference>
<dbReference type="PROSITE" id="PS50828">
    <property type="entry name" value="SMR"/>
    <property type="match status" value="1"/>
</dbReference>
<evidence type="ECO:0000259" key="1">
    <source>
        <dbReference type="PROSITE" id="PS50828"/>
    </source>
</evidence>
<dbReference type="PANTHER" id="PTHR35562">
    <property type="entry name" value="DNA ENDONUCLEASE SMRA-RELATED"/>
    <property type="match status" value="1"/>
</dbReference>
<dbReference type="RefSeq" id="WP_055099282.1">
    <property type="nucleotide sequence ID" value="NZ_CP012331.1"/>
</dbReference>
<organism evidence="2 3">
    <name type="scientific">Alloalcanivorax xenomutans</name>
    <dbReference type="NCBI Taxonomy" id="1094342"/>
    <lineage>
        <taxon>Bacteria</taxon>
        <taxon>Pseudomonadati</taxon>
        <taxon>Pseudomonadota</taxon>
        <taxon>Gammaproteobacteria</taxon>
        <taxon>Oceanospirillales</taxon>
        <taxon>Alcanivoracaceae</taxon>
        <taxon>Alloalcanivorax</taxon>
    </lineage>
</organism>
<dbReference type="SUPFAM" id="SSF160443">
    <property type="entry name" value="SMR domain-like"/>
    <property type="match status" value="1"/>
</dbReference>
<protein>
    <submittedName>
        <fullName evidence="2">DNA endonuclease SmrA</fullName>
    </submittedName>
</protein>
<keyword evidence="3" id="KW-1185">Reference proteome</keyword>
<proteinExistence type="predicted"/>
<dbReference type="PANTHER" id="PTHR35562:SF2">
    <property type="entry name" value="DNA ENDONUCLEASE SMRA-RELATED"/>
    <property type="match status" value="1"/>
</dbReference>
<accession>A0A9Q3ZBR1</accession>
<keyword evidence="2" id="KW-0255">Endonuclease</keyword>
<dbReference type="InterPro" id="IPR047688">
    <property type="entry name" value="Endonuc_SmrA"/>
</dbReference>
<keyword evidence="2" id="KW-0540">Nuclease</keyword>
<evidence type="ECO:0000313" key="3">
    <source>
        <dbReference type="Proteomes" id="UP001107961"/>
    </source>
</evidence>
<sequence length="202" mass="23025">MNDHDDDLFRDDLFRKEMTGVAPLKDDGRVRLSRPQPPSLAQQQRRAAATARAARDSNPLTLPEFVREAGPHDIVGQKKNGVQEGVFRKLRLGKYETQAHLDLHRVRLLDAREQVFRFLQEAQAQGLRTVQISHGKGQHSERPGLLKSYVLHWLAEYPEVLAFHSAPQNQGGAGVTLALLKKSSDARQKNREFFYERSRAQR</sequence>
<dbReference type="GO" id="GO:0004520">
    <property type="term" value="F:DNA endonuclease activity"/>
    <property type="evidence" value="ECO:0007669"/>
    <property type="project" value="TreeGrafter"/>
</dbReference>
<comment type="caution">
    <text evidence="2">The sequence shown here is derived from an EMBL/GenBank/DDBJ whole genome shotgun (WGS) entry which is preliminary data.</text>
</comment>
<dbReference type="AlphaFoldDB" id="A0A9Q3ZBR1"/>
<name>A0A9Q3ZBR1_9GAMM</name>
<gene>
    <name evidence="2" type="primary">smrA</name>
    <name evidence="2" type="ORF">LZG35_04570</name>
</gene>
<dbReference type="EMBL" id="JAJVKT010000004">
    <property type="protein sequence ID" value="MCE7507898.1"/>
    <property type="molecule type" value="Genomic_DNA"/>
</dbReference>
<reference evidence="2" key="1">
    <citation type="submission" date="2022-01" db="EMBL/GenBank/DDBJ databases">
        <authorList>
            <person name="Karlyshev A.V."/>
            <person name="Jaspars M."/>
        </authorList>
    </citation>
    <scope>NUCLEOTIDE SEQUENCE</scope>
    <source>
        <strain evidence="2">AGSA3-2</strain>
    </source>
</reference>
<dbReference type="InterPro" id="IPR036063">
    <property type="entry name" value="Smr_dom_sf"/>
</dbReference>
<dbReference type="SMART" id="SM00463">
    <property type="entry name" value="SMR"/>
    <property type="match status" value="1"/>
</dbReference>
<dbReference type="Gene3D" id="3.30.1370.110">
    <property type="match status" value="1"/>
</dbReference>